<dbReference type="Gene3D" id="2.130.10.10">
    <property type="entry name" value="YVTN repeat-like/Quinoprotein amine dehydrogenase"/>
    <property type="match status" value="3"/>
</dbReference>
<dbReference type="Pfam" id="PF02518">
    <property type="entry name" value="HATPase_c"/>
    <property type="match status" value="1"/>
</dbReference>
<dbReference type="Gene3D" id="2.60.40.10">
    <property type="entry name" value="Immunoglobulins"/>
    <property type="match status" value="1"/>
</dbReference>
<dbReference type="SMART" id="SM00448">
    <property type="entry name" value="REC"/>
    <property type="match status" value="1"/>
</dbReference>
<dbReference type="Gene3D" id="3.30.565.10">
    <property type="entry name" value="Histidine kinase-like ATPase, C-terminal domain"/>
    <property type="match status" value="1"/>
</dbReference>
<dbReference type="Pfam" id="PF07494">
    <property type="entry name" value="Reg_prop"/>
    <property type="match status" value="2"/>
</dbReference>
<dbReference type="EC" id="2.7.13.3" evidence="2"/>
<dbReference type="EMBL" id="JAUOEM010000001">
    <property type="protein sequence ID" value="MDO5986159.1"/>
    <property type="molecule type" value="Genomic_DNA"/>
</dbReference>
<dbReference type="GO" id="GO:0005524">
    <property type="term" value="F:ATP binding"/>
    <property type="evidence" value="ECO:0007669"/>
    <property type="project" value="UniProtKB-KW"/>
</dbReference>
<dbReference type="InterPro" id="IPR036890">
    <property type="entry name" value="HATPase_C_sf"/>
</dbReference>
<dbReference type="Proteomes" id="UP001176891">
    <property type="component" value="Unassembled WGS sequence"/>
</dbReference>
<dbReference type="SUPFAM" id="SSF55874">
    <property type="entry name" value="ATPase domain of HSP90 chaperone/DNA topoisomerase II/histidine kinase"/>
    <property type="match status" value="1"/>
</dbReference>
<dbReference type="InterPro" id="IPR018062">
    <property type="entry name" value="HTH_AraC-typ_CS"/>
</dbReference>
<organism evidence="12 13">
    <name type="scientific">Flavivirga amylovorans</name>
    <dbReference type="NCBI Taxonomy" id="870486"/>
    <lineage>
        <taxon>Bacteria</taxon>
        <taxon>Pseudomonadati</taxon>
        <taxon>Bacteroidota</taxon>
        <taxon>Flavobacteriia</taxon>
        <taxon>Flavobacteriales</taxon>
        <taxon>Flavobacteriaceae</taxon>
        <taxon>Flavivirga</taxon>
    </lineage>
</organism>
<dbReference type="PANTHER" id="PTHR43547:SF2">
    <property type="entry name" value="HYBRID SIGNAL TRANSDUCTION HISTIDINE KINASE C"/>
    <property type="match status" value="1"/>
</dbReference>
<keyword evidence="5" id="KW-0238">DNA-binding</keyword>
<evidence type="ECO:0000259" key="10">
    <source>
        <dbReference type="PROSITE" id="PS50109"/>
    </source>
</evidence>
<keyword evidence="3 7" id="KW-0597">Phosphoprotein</keyword>
<keyword evidence="8" id="KW-0472">Membrane</keyword>
<keyword evidence="4" id="KW-0805">Transcription regulation</keyword>
<dbReference type="RefSeq" id="WP_303280680.1">
    <property type="nucleotide sequence ID" value="NZ_BAABCZ010000016.1"/>
</dbReference>
<keyword evidence="8" id="KW-0812">Transmembrane</keyword>
<reference evidence="12" key="1">
    <citation type="submission" date="2023-07" db="EMBL/GenBank/DDBJ databases">
        <title>Two novel species in the genus Flavivirga.</title>
        <authorList>
            <person name="Kwon K."/>
        </authorList>
    </citation>
    <scope>NUCLEOTIDE SEQUENCE</scope>
    <source>
        <strain evidence="12">KACC 14157</strain>
    </source>
</reference>
<dbReference type="SUPFAM" id="SSF47384">
    <property type="entry name" value="Homodimeric domain of signal transducing histidine kinase"/>
    <property type="match status" value="1"/>
</dbReference>
<dbReference type="InterPro" id="IPR009057">
    <property type="entry name" value="Homeodomain-like_sf"/>
</dbReference>
<dbReference type="InterPro" id="IPR018060">
    <property type="entry name" value="HTH_AraC"/>
</dbReference>
<evidence type="ECO:0000256" key="3">
    <source>
        <dbReference type="ARBA" id="ARBA00022553"/>
    </source>
</evidence>
<dbReference type="InterPro" id="IPR011110">
    <property type="entry name" value="Reg_prop"/>
</dbReference>
<proteinExistence type="predicted"/>
<evidence type="ECO:0000256" key="6">
    <source>
        <dbReference type="ARBA" id="ARBA00023163"/>
    </source>
</evidence>
<comment type="caution">
    <text evidence="12">The sequence shown here is derived from an EMBL/GenBank/DDBJ whole genome shotgun (WGS) entry which is preliminary data.</text>
</comment>
<dbReference type="SMART" id="SM00388">
    <property type="entry name" value="HisKA"/>
    <property type="match status" value="1"/>
</dbReference>
<dbReference type="PROSITE" id="PS50110">
    <property type="entry name" value="RESPONSE_REGULATORY"/>
    <property type="match status" value="1"/>
</dbReference>
<dbReference type="InterPro" id="IPR003594">
    <property type="entry name" value="HATPase_dom"/>
</dbReference>
<evidence type="ECO:0000313" key="12">
    <source>
        <dbReference type="EMBL" id="MDO5986159.1"/>
    </source>
</evidence>
<dbReference type="InterPro" id="IPR003661">
    <property type="entry name" value="HisK_dim/P_dom"/>
</dbReference>
<dbReference type="PANTHER" id="PTHR43547">
    <property type="entry name" value="TWO-COMPONENT HISTIDINE KINASE"/>
    <property type="match status" value="1"/>
</dbReference>
<dbReference type="InterPro" id="IPR001789">
    <property type="entry name" value="Sig_transdc_resp-reg_receiver"/>
</dbReference>
<dbReference type="Pfam" id="PF00512">
    <property type="entry name" value="HisKA"/>
    <property type="match status" value="1"/>
</dbReference>
<name>A0ABT8WWU1_9FLAO</name>
<dbReference type="CDD" id="cd00156">
    <property type="entry name" value="REC"/>
    <property type="match status" value="1"/>
</dbReference>
<protein>
    <recommendedName>
        <fullName evidence="2">histidine kinase</fullName>
        <ecNumber evidence="2">2.7.13.3</ecNumber>
    </recommendedName>
</protein>
<gene>
    <name evidence="12" type="ORF">Q4Q39_01975</name>
</gene>
<dbReference type="SUPFAM" id="SSF52172">
    <property type="entry name" value="CheY-like"/>
    <property type="match status" value="1"/>
</dbReference>
<dbReference type="PROSITE" id="PS00041">
    <property type="entry name" value="HTH_ARAC_FAMILY_1"/>
    <property type="match status" value="1"/>
</dbReference>
<dbReference type="InterPro" id="IPR004358">
    <property type="entry name" value="Sig_transdc_His_kin-like_C"/>
</dbReference>
<dbReference type="PRINTS" id="PR00344">
    <property type="entry name" value="BCTRLSENSOR"/>
</dbReference>
<dbReference type="Gene3D" id="3.40.50.2300">
    <property type="match status" value="1"/>
</dbReference>
<accession>A0ABT8WWU1</accession>
<evidence type="ECO:0000259" key="11">
    <source>
        <dbReference type="PROSITE" id="PS50110"/>
    </source>
</evidence>
<dbReference type="Gene3D" id="1.10.287.130">
    <property type="match status" value="1"/>
</dbReference>
<dbReference type="InterPro" id="IPR011006">
    <property type="entry name" value="CheY-like_superfamily"/>
</dbReference>
<feature type="domain" description="Response regulatory" evidence="11">
    <location>
        <begin position="1126"/>
        <end position="1241"/>
    </location>
</feature>
<dbReference type="SUPFAM" id="SSF46689">
    <property type="entry name" value="Homeodomain-like"/>
    <property type="match status" value="1"/>
</dbReference>
<dbReference type="Pfam" id="PF12833">
    <property type="entry name" value="HTH_18"/>
    <property type="match status" value="1"/>
</dbReference>
<dbReference type="PROSITE" id="PS01124">
    <property type="entry name" value="HTH_ARAC_FAMILY_2"/>
    <property type="match status" value="1"/>
</dbReference>
<dbReference type="InterPro" id="IPR015943">
    <property type="entry name" value="WD40/YVTN_repeat-like_dom_sf"/>
</dbReference>
<evidence type="ECO:0000256" key="1">
    <source>
        <dbReference type="ARBA" id="ARBA00000085"/>
    </source>
</evidence>
<sequence>MKVKILSIILAILSVCSSISQNRKLEYIQKYTISEGLAHNGVTSILEDSRGFLWFGTFDGVNRFDGYKFTIFKNTVDKDILTSNRVRSLAEDGNHTIWIGTEKGITLYDQTEAEFKKINTTKSNENIINNAIIKQILIVKEEKVVLVITENSSLLIFDFDYNFLGEYFPGNLSNKKNLELFNCIKLDEQDYLLSSSEGLYLFKLKDRVFKPLLQNEIDYTAYVEHLDDDHFVVAQNDESIVLNYQKDGRGEYFFDVKRKFLKGYRTKTFMVDSTNHLWVGTTRRGLLKMKVSSLLSNEQDIKPYYFDDDLNLLRTSKIISTSKNLCWLSTYNQGVYQFDLFQSPFKSYNSKMNYDYGLKSDNVRHITKIDKDRVYLLSPDADLAIFNTKSHQFEPIRPALLKKISSELTGLYVDCRENLWLRLRGKANLFRLKKGESNLELVELQGEYSPDVVGTGLRYFTEDNYGNIWVGTNRDVYRIVVNKTNEVVEVEALNDNPYFSVDKLSLARFVYADPIHDFIWIGASSDGLFRIENKRGVSVKELSVKQFKKDINVPFSISSDFVSAIVRLPNEEFWIGTEGGGVCKVIDSDTSPKFIPYSEKNGLSNNAVKNVLFDDEYNLWITTNVGLNKLNTKDLSIKKFRESDGLPFEDFFFVATHLENGVIISSGIDGFCYFNPNDIVKTKKLPKIYFENLKIFNEDISPNDTINGRVVLEKSLNQLDEIVLKHNENNFSLDLISLHFLNPKNHNLKYKLLPINDEWQEVPSGQNTIQYNELPHGEYELSVMASNVLNQWSEPKRLKIVIEPSIWNTTFAYILYAILFFLLVYVVVRVILKIQRLSHDVEIEQLTINNVKEVNEAKLRFFSNISHEIKTPITLLSGPIETLLQNYKGNASAKDRLNLMKRQVRKIEHLIDQVHDFRKADANVLKMNYSRFRFDLFIQELITDFKFLAQKDQKELNVESENSKVIVAADRDKLEKIFNNIINNAFKYTKVEDSITIKYFAEDKDLVVVIEDTGQGIDNVDLPHVFERFYQSHNNKNVHASGSGIGLAFSKRLIEMHYGFVDVDSIFGKGTKFTIRLPIVKSHSESEEVVEDILLPEEEEVIFDTKLVQKFVPSQIETSGEFTESLVFYAEDNSEMKHYVSEVLSRYFKVRTFSNGQECLDAMEDRWPDIVISDVQMPEMNGLDLCIRIKSDLKTSHIPVILLTALTNIQDQVQGIRDGADAYIKKPFNVQRLVTNTEALLSGRKKLSERYQVGIPLTRDNNINDRNDNAFLDKLYSLVEENLGNQDFNLNDLAKEMYLNRTHFYQKVKALTNQTPFEFLKMYRLKRAADFLLQKNMSVKEVSIVSGFKSRTHFAKIFKERYKVSPGTYAEEVETRKEADKPPTP</sequence>
<dbReference type="PROSITE" id="PS50109">
    <property type="entry name" value="HIS_KIN"/>
    <property type="match status" value="1"/>
</dbReference>
<feature type="domain" description="Histidine kinase" evidence="10">
    <location>
        <begin position="864"/>
        <end position="1081"/>
    </location>
</feature>
<evidence type="ECO:0000256" key="5">
    <source>
        <dbReference type="ARBA" id="ARBA00023125"/>
    </source>
</evidence>
<feature type="modified residue" description="4-aspartylphosphate" evidence="7">
    <location>
        <position position="1174"/>
    </location>
</feature>
<evidence type="ECO:0000259" key="9">
    <source>
        <dbReference type="PROSITE" id="PS01124"/>
    </source>
</evidence>
<dbReference type="CDD" id="cd00082">
    <property type="entry name" value="HisKA"/>
    <property type="match status" value="1"/>
</dbReference>
<keyword evidence="8" id="KW-1133">Transmembrane helix</keyword>
<keyword evidence="13" id="KW-1185">Reference proteome</keyword>
<evidence type="ECO:0000256" key="8">
    <source>
        <dbReference type="SAM" id="Phobius"/>
    </source>
</evidence>
<evidence type="ECO:0000256" key="4">
    <source>
        <dbReference type="ARBA" id="ARBA00023015"/>
    </source>
</evidence>
<keyword evidence="12" id="KW-0547">Nucleotide-binding</keyword>
<dbReference type="InterPro" id="IPR005467">
    <property type="entry name" value="His_kinase_dom"/>
</dbReference>
<dbReference type="Pfam" id="PF07495">
    <property type="entry name" value="Y_Y_Y"/>
    <property type="match status" value="1"/>
</dbReference>
<dbReference type="Gene3D" id="1.10.10.60">
    <property type="entry name" value="Homeodomain-like"/>
    <property type="match status" value="1"/>
</dbReference>
<dbReference type="Pfam" id="PF00072">
    <property type="entry name" value="Response_reg"/>
    <property type="match status" value="1"/>
</dbReference>
<feature type="domain" description="HTH araC/xylS-type" evidence="9">
    <location>
        <begin position="1273"/>
        <end position="1372"/>
    </location>
</feature>
<evidence type="ECO:0000256" key="7">
    <source>
        <dbReference type="PROSITE-ProRule" id="PRU00169"/>
    </source>
</evidence>
<dbReference type="SMART" id="SM00342">
    <property type="entry name" value="HTH_ARAC"/>
    <property type="match status" value="1"/>
</dbReference>
<evidence type="ECO:0000256" key="2">
    <source>
        <dbReference type="ARBA" id="ARBA00012438"/>
    </source>
</evidence>
<keyword evidence="6" id="KW-0804">Transcription</keyword>
<feature type="transmembrane region" description="Helical" evidence="8">
    <location>
        <begin position="811"/>
        <end position="832"/>
    </location>
</feature>
<dbReference type="InterPro" id="IPR011123">
    <property type="entry name" value="Y_Y_Y"/>
</dbReference>
<dbReference type="InterPro" id="IPR013783">
    <property type="entry name" value="Ig-like_fold"/>
</dbReference>
<evidence type="ECO:0000313" key="13">
    <source>
        <dbReference type="Proteomes" id="UP001176891"/>
    </source>
</evidence>
<dbReference type="SMART" id="SM00387">
    <property type="entry name" value="HATPase_c"/>
    <property type="match status" value="1"/>
</dbReference>
<dbReference type="InterPro" id="IPR036097">
    <property type="entry name" value="HisK_dim/P_sf"/>
</dbReference>
<keyword evidence="12" id="KW-0067">ATP-binding</keyword>
<comment type="catalytic activity">
    <reaction evidence="1">
        <text>ATP + protein L-histidine = ADP + protein N-phospho-L-histidine.</text>
        <dbReference type="EC" id="2.7.13.3"/>
    </reaction>
</comment>
<dbReference type="SUPFAM" id="SSF63829">
    <property type="entry name" value="Calcium-dependent phosphotriesterase"/>
    <property type="match status" value="2"/>
</dbReference>